<name>A0A2G9U0I0_TELCI</name>
<dbReference type="AlphaFoldDB" id="A0A2G9U0I0"/>
<proteinExistence type="predicted"/>
<organism evidence="1 2">
    <name type="scientific">Teladorsagia circumcincta</name>
    <name type="common">Brown stomach worm</name>
    <name type="synonym">Ostertagia circumcincta</name>
    <dbReference type="NCBI Taxonomy" id="45464"/>
    <lineage>
        <taxon>Eukaryota</taxon>
        <taxon>Metazoa</taxon>
        <taxon>Ecdysozoa</taxon>
        <taxon>Nematoda</taxon>
        <taxon>Chromadorea</taxon>
        <taxon>Rhabditida</taxon>
        <taxon>Rhabditina</taxon>
        <taxon>Rhabditomorpha</taxon>
        <taxon>Strongyloidea</taxon>
        <taxon>Trichostrongylidae</taxon>
        <taxon>Teladorsagia</taxon>
    </lineage>
</organism>
<keyword evidence="2" id="KW-1185">Reference proteome</keyword>
<evidence type="ECO:0000313" key="1">
    <source>
        <dbReference type="EMBL" id="PIO63658.1"/>
    </source>
</evidence>
<feature type="non-terminal residue" evidence="1">
    <location>
        <position position="81"/>
    </location>
</feature>
<dbReference type="Proteomes" id="UP000230423">
    <property type="component" value="Unassembled WGS sequence"/>
</dbReference>
<reference evidence="1 2" key="1">
    <citation type="submission" date="2015-09" db="EMBL/GenBank/DDBJ databases">
        <title>Draft genome of the parasitic nematode Teladorsagia circumcincta isolate WARC Sus (inbred).</title>
        <authorList>
            <person name="Mitreva M."/>
        </authorList>
    </citation>
    <scope>NUCLEOTIDE SEQUENCE [LARGE SCALE GENOMIC DNA]</scope>
    <source>
        <strain evidence="1 2">S</strain>
    </source>
</reference>
<dbReference type="EMBL" id="KZ350659">
    <property type="protein sequence ID" value="PIO63658.1"/>
    <property type="molecule type" value="Genomic_DNA"/>
</dbReference>
<gene>
    <name evidence="1" type="ORF">TELCIR_14736</name>
</gene>
<protein>
    <submittedName>
        <fullName evidence="1">Uncharacterized protein</fullName>
    </submittedName>
</protein>
<evidence type="ECO:0000313" key="2">
    <source>
        <dbReference type="Proteomes" id="UP000230423"/>
    </source>
</evidence>
<accession>A0A2G9U0I0</accession>
<sequence length="81" mass="9424">MLYDTVPRTHHDYSPTRDRRRAITSHLQATRKISELRTIAPIVEGNVERKVDLLEIEDLLRIVESLRSSTVPTTEEKQNVK</sequence>